<accession>A0A0C9XJI1</accession>
<evidence type="ECO:0000313" key="3">
    <source>
        <dbReference type="Proteomes" id="UP000054477"/>
    </source>
</evidence>
<dbReference type="Proteomes" id="UP000054477">
    <property type="component" value="Unassembled WGS sequence"/>
</dbReference>
<evidence type="ECO:0000313" key="2">
    <source>
        <dbReference type="EMBL" id="KIK05206.1"/>
    </source>
</evidence>
<gene>
    <name evidence="2" type="ORF">K443DRAFT_4039</name>
</gene>
<dbReference type="AlphaFoldDB" id="A0A0C9XJI1"/>
<reference evidence="2 3" key="1">
    <citation type="submission" date="2014-04" db="EMBL/GenBank/DDBJ databases">
        <authorList>
            <consortium name="DOE Joint Genome Institute"/>
            <person name="Kuo A."/>
            <person name="Kohler A."/>
            <person name="Nagy L.G."/>
            <person name="Floudas D."/>
            <person name="Copeland A."/>
            <person name="Barry K.W."/>
            <person name="Cichocki N."/>
            <person name="Veneault-Fourrey C."/>
            <person name="LaButti K."/>
            <person name="Lindquist E.A."/>
            <person name="Lipzen A."/>
            <person name="Lundell T."/>
            <person name="Morin E."/>
            <person name="Murat C."/>
            <person name="Sun H."/>
            <person name="Tunlid A."/>
            <person name="Henrissat B."/>
            <person name="Grigoriev I.V."/>
            <person name="Hibbett D.S."/>
            <person name="Martin F."/>
            <person name="Nordberg H.P."/>
            <person name="Cantor M.N."/>
            <person name="Hua S.X."/>
        </authorList>
    </citation>
    <scope>NUCLEOTIDE SEQUENCE [LARGE SCALE GENOMIC DNA]</scope>
    <source>
        <strain evidence="2 3">LaAM-08-1</strain>
    </source>
</reference>
<dbReference type="EMBL" id="KN838562">
    <property type="protein sequence ID" value="KIK05206.1"/>
    <property type="molecule type" value="Genomic_DNA"/>
</dbReference>
<sequence>MPITIRIAHVFRALQGVTGLDPVAAARVAPFNEGASDPGELLDQDDNNEDEEDSQEKDKENKAPSVVPATPCIRKCECAASVTPATILKKKKLTGAASTIDGLSQSIGIFGDKVFERNINAVDAYLALDRDDEGFFQMWIEDKLESIENN</sequence>
<reference evidence="3" key="2">
    <citation type="submission" date="2015-01" db="EMBL/GenBank/DDBJ databases">
        <title>Evolutionary Origins and Diversification of the Mycorrhizal Mutualists.</title>
        <authorList>
            <consortium name="DOE Joint Genome Institute"/>
            <consortium name="Mycorrhizal Genomics Consortium"/>
            <person name="Kohler A."/>
            <person name="Kuo A."/>
            <person name="Nagy L.G."/>
            <person name="Floudas D."/>
            <person name="Copeland A."/>
            <person name="Barry K.W."/>
            <person name="Cichocki N."/>
            <person name="Veneault-Fourrey C."/>
            <person name="LaButti K."/>
            <person name="Lindquist E.A."/>
            <person name="Lipzen A."/>
            <person name="Lundell T."/>
            <person name="Morin E."/>
            <person name="Murat C."/>
            <person name="Riley R."/>
            <person name="Ohm R."/>
            <person name="Sun H."/>
            <person name="Tunlid A."/>
            <person name="Henrissat B."/>
            <person name="Grigoriev I.V."/>
            <person name="Hibbett D.S."/>
            <person name="Martin F."/>
        </authorList>
    </citation>
    <scope>NUCLEOTIDE SEQUENCE [LARGE SCALE GENOMIC DNA]</scope>
    <source>
        <strain evidence="3">LaAM-08-1</strain>
    </source>
</reference>
<protein>
    <submittedName>
        <fullName evidence="2">Uncharacterized protein</fullName>
    </submittedName>
</protein>
<dbReference type="HOGENOM" id="CLU_1740828_0_0_1"/>
<name>A0A0C9XJI1_9AGAR</name>
<keyword evidence="3" id="KW-1185">Reference proteome</keyword>
<proteinExistence type="predicted"/>
<feature type="region of interest" description="Disordered" evidence="1">
    <location>
        <begin position="32"/>
        <end position="66"/>
    </location>
</feature>
<feature type="compositionally biased region" description="Acidic residues" evidence="1">
    <location>
        <begin position="40"/>
        <end position="55"/>
    </location>
</feature>
<organism evidence="2 3">
    <name type="scientific">Laccaria amethystina LaAM-08-1</name>
    <dbReference type="NCBI Taxonomy" id="1095629"/>
    <lineage>
        <taxon>Eukaryota</taxon>
        <taxon>Fungi</taxon>
        <taxon>Dikarya</taxon>
        <taxon>Basidiomycota</taxon>
        <taxon>Agaricomycotina</taxon>
        <taxon>Agaricomycetes</taxon>
        <taxon>Agaricomycetidae</taxon>
        <taxon>Agaricales</taxon>
        <taxon>Agaricineae</taxon>
        <taxon>Hydnangiaceae</taxon>
        <taxon>Laccaria</taxon>
    </lineage>
</organism>
<evidence type="ECO:0000256" key="1">
    <source>
        <dbReference type="SAM" id="MobiDB-lite"/>
    </source>
</evidence>